<dbReference type="AlphaFoldDB" id="A0A9W3BEH7"/>
<evidence type="ECO:0000256" key="1">
    <source>
        <dbReference type="SAM" id="Phobius"/>
    </source>
</evidence>
<keyword evidence="1" id="KW-0472">Membrane</keyword>
<feature type="transmembrane region" description="Helical" evidence="1">
    <location>
        <begin position="9"/>
        <end position="28"/>
    </location>
</feature>
<gene>
    <name evidence="3" type="primary">LOC106063268</name>
</gene>
<protein>
    <submittedName>
        <fullName evidence="3">Uncharacterized protein LOC106063268 isoform X1</fullName>
    </submittedName>
</protein>
<proteinExistence type="predicted"/>
<sequence length="419" mass="47421">MMHEYSMNILLHFLVFNLNIFCFVYDFGHIYKNEGHYFLAQTSRRTAEDSLNTEPSRQLVRITCDTTSPAVTMGLIISMPDRPKIDHTETDGCEQKLMNEDPMIVDHETEVSECGEAGLHSKYTDCTKNPGHAKFITLDTFTVNHLPAGYHDNILYDYINCIADLTVRVTTKMTSSSRPKFWPETTQPYPFNNSSTTNFRTGSGIVRSVNKYKDGLIQGGYLGASHSTKCWCIKCQRSDSPSNVWWEFNVYTATHVVFDEYEASHTSLRLFYDRDDSPVVIVDKISVVYVNIKHDKCMLKCVTCDINVGDKLIGMRETYLDAWKQVLGKYSVLRDTHKLTIIVSHPHGRSKKVSVGHWKDKIVLEEDGDIKFSYTTSTCPGSSGASVHCVGYSRWMWFELVHRGSLSSGLNCSGTGGVL</sequence>
<dbReference type="Proteomes" id="UP001165740">
    <property type="component" value="Chromosome 9"/>
</dbReference>
<reference evidence="3" key="1">
    <citation type="submission" date="2025-08" db="UniProtKB">
        <authorList>
            <consortium name="RefSeq"/>
        </authorList>
    </citation>
    <scope>IDENTIFICATION</scope>
</reference>
<name>A0A9W3BEH7_BIOGL</name>
<dbReference type="OrthoDB" id="6045352at2759"/>
<evidence type="ECO:0000313" key="2">
    <source>
        <dbReference type="Proteomes" id="UP001165740"/>
    </source>
</evidence>
<dbReference type="GeneID" id="106063268"/>
<keyword evidence="2" id="KW-1185">Reference proteome</keyword>
<keyword evidence="1" id="KW-1133">Transmembrane helix</keyword>
<accession>A0A9W3BEH7</accession>
<evidence type="ECO:0000313" key="3">
    <source>
        <dbReference type="RefSeq" id="XP_055897845.1"/>
    </source>
</evidence>
<keyword evidence="1" id="KW-0812">Transmembrane</keyword>
<organism evidence="2 3">
    <name type="scientific">Biomphalaria glabrata</name>
    <name type="common">Bloodfluke planorb</name>
    <name type="synonym">Freshwater snail</name>
    <dbReference type="NCBI Taxonomy" id="6526"/>
    <lineage>
        <taxon>Eukaryota</taxon>
        <taxon>Metazoa</taxon>
        <taxon>Spiralia</taxon>
        <taxon>Lophotrochozoa</taxon>
        <taxon>Mollusca</taxon>
        <taxon>Gastropoda</taxon>
        <taxon>Heterobranchia</taxon>
        <taxon>Euthyneura</taxon>
        <taxon>Panpulmonata</taxon>
        <taxon>Hygrophila</taxon>
        <taxon>Lymnaeoidea</taxon>
        <taxon>Planorbidae</taxon>
        <taxon>Biomphalaria</taxon>
    </lineage>
</organism>
<dbReference type="RefSeq" id="XP_055897845.1">
    <property type="nucleotide sequence ID" value="XM_056041870.1"/>
</dbReference>